<organism evidence="4 5">
    <name type="scientific">Pseudokineococcus marinus</name>
    <dbReference type="NCBI Taxonomy" id="351215"/>
    <lineage>
        <taxon>Bacteria</taxon>
        <taxon>Bacillati</taxon>
        <taxon>Actinomycetota</taxon>
        <taxon>Actinomycetes</taxon>
        <taxon>Kineosporiales</taxon>
        <taxon>Kineosporiaceae</taxon>
        <taxon>Pseudokineococcus</taxon>
    </lineage>
</organism>
<evidence type="ECO:0000313" key="5">
    <source>
        <dbReference type="Proteomes" id="UP000555552"/>
    </source>
</evidence>
<evidence type="ECO:0000313" key="4">
    <source>
        <dbReference type="EMBL" id="NNH24781.1"/>
    </source>
</evidence>
<name>A0A849BQ33_9ACTN</name>
<feature type="compositionally biased region" description="Acidic residues" evidence="1">
    <location>
        <begin position="241"/>
        <end position="261"/>
    </location>
</feature>
<feature type="region of interest" description="Disordered" evidence="1">
    <location>
        <begin position="230"/>
        <end position="273"/>
    </location>
</feature>
<evidence type="ECO:0000256" key="2">
    <source>
        <dbReference type="SAM" id="SignalP"/>
    </source>
</evidence>
<feature type="signal peptide" evidence="2">
    <location>
        <begin position="1"/>
        <end position="38"/>
    </location>
</feature>
<reference evidence="4 5" key="1">
    <citation type="submission" date="2020-05" db="EMBL/GenBank/DDBJ databases">
        <title>MicrobeNet Type strains.</title>
        <authorList>
            <person name="Nicholson A.C."/>
        </authorList>
    </citation>
    <scope>NUCLEOTIDE SEQUENCE [LARGE SCALE GENOMIC DNA]</scope>
    <source>
        <strain evidence="4 5">JCM 14547</strain>
    </source>
</reference>
<evidence type="ECO:0000259" key="3">
    <source>
        <dbReference type="Pfam" id="PF26366"/>
    </source>
</evidence>
<dbReference type="InterPro" id="IPR058407">
    <property type="entry name" value="DUF8094"/>
</dbReference>
<gene>
    <name evidence="4" type="ORF">HLB09_17135</name>
</gene>
<dbReference type="Proteomes" id="UP000555552">
    <property type="component" value="Unassembled WGS sequence"/>
</dbReference>
<accession>A0A849BQ33</accession>
<feature type="compositionally biased region" description="Low complexity" evidence="1">
    <location>
        <begin position="230"/>
        <end position="240"/>
    </location>
</feature>
<proteinExistence type="predicted"/>
<dbReference type="Pfam" id="PF26366">
    <property type="entry name" value="DUF8094"/>
    <property type="match status" value="1"/>
</dbReference>
<keyword evidence="2" id="KW-0732">Signal</keyword>
<dbReference type="EMBL" id="JABEMA010000511">
    <property type="protein sequence ID" value="NNH24781.1"/>
    <property type="molecule type" value="Genomic_DNA"/>
</dbReference>
<dbReference type="RefSeq" id="WP_171204485.1">
    <property type="nucleotide sequence ID" value="NZ_BAAANP010000005.1"/>
</dbReference>
<protein>
    <recommendedName>
        <fullName evidence="3">DUF8094 domain-containing protein</fullName>
    </recommendedName>
</protein>
<keyword evidence="5" id="KW-1185">Reference proteome</keyword>
<evidence type="ECO:0000256" key="1">
    <source>
        <dbReference type="SAM" id="MobiDB-lite"/>
    </source>
</evidence>
<feature type="domain" description="DUF8094" evidence="3">
    <location>
        <begin position="162"/>
        <end position="395"/>
    </location>
</feature>
<comment type="caution">
    <text evidence="4">The sequence shown here is derived from an EMBL/GenBank/DDBJ whole genome shotgun (WGS) entry which is preliminary data.</text>
</comment>
<dbReference type="AlphaFoldDB" id="A0A849BQ33"/>
<feature type="chain" id="PRO_5033042357" description="DUF8094 domain-containing protein" evidence="2">
    <location>
        <begin position="39"/>
        <end position="397"/>
    </location>
</feature>
<dbReference type="PROSITE" id="PS51257">
    <property type="entry name" value="PROKAR_LIPOPROTEIN"/>
    <property type="match status" value="1"/>
</dbReference>
<sequence>MSRPQHRPVDRPGRRPSRAVRACAAVLLAGLAAGCASEQPLPPPRPQEVGAPVPAVDAEQLEQVHADVAETVAAADAARDATLLDPLVTGVAAEVRAARYRLQELVPDAPAPVPVEADALRDVVPAVGVPGAEEGEAPDRAPSPADAAATFPRTWATITGPQAQPQLAVLVQEDVRSPYRVVTTTGLLPGAVVPPVATAEQGAPPVDPTSAEGLVLSPQDAVARYAEALSAGDPAAPADGSADEGATDEGATDEGATDEGADQPGAEQQGPGLDVVADDAFRAEVRAERAEADAVDFFALETTRTPRPDAVRAVATADGGALVVGVLDSSAVQVVEEEGAVLQLPETVAALAGRDDAPERLEQKWVEVVALVVPTADEPGPVRAVGADRVLVEATAS</sequence>